<dbReference type="OrthoDB" id="9770208at2"/>
<comment type="function">
    <text evidence="5">Catalyzes the oxidation of erythronate-4-phosphate to 3-hydroxy-2-oxo-4-phosphonooxybutanoate.</text>
</comment>
<comment type="catalytic activity">
    <reaction evidence="5">
        <text>4-phospho-D-erythronate + NAD(+) = (R)-3-hydroxy-2-oxo-4-phosphooxybutanoate + NADH + H(+)</text>
        <dbReference type="Rhea" id="RHEA:18829"/>
        <dbReference type="ChEBI" id="CHEBI:15378"/>
        <dbReference type="ChEBI" id="CHEBI:57540"/>
        <dbReference type="ChEBI" id="CHEBI:57945"/>
        <dbReference type="ChEBI" id="CHEBI:58538"/>
        <dbReference type="ChEBI" id="CHEBI:58766"/>
        <dbReference type="EC" id="1.1.1.290"/>
    </reaction>
</comment>
<feature type="binding site" evidence="5">
    <location>
        <position position="179"/>
    </location>
    <ligand>
        <name>NAD(+)</name>
        <dbReference type="ChEBI" id="CHEBI:57540"/>
    </ligand>
</feature>
<dbReference type="eggNOG" id="COG0111">
    <property type="taxonomic scope" value="Bacteria"/>
</dbReference>
<dbReference type="InterPro" id="IPR050418">
    <property type="entry name" value="D-iso_2-hydroxyacid_DH_PdxB"/>
</dbReference>
<dbReference type="GO" id="GO:0033711">
    <property type="term" value="F:4-phosphoerythronate dehydrogenase activity"/>
    <property type="evidence" value="ECO:0007669"/>
    <property type="project" value="UniProtKB-EC"/>
</dbReference>
<evidence type="ECO:0000256" key="1">
    <source>
        <dbReference type="ARBA" id="ARBA00022490"/>
    </source>
</evidence>
<dbReference type="HAMAP" id="MF_01825">
    <property type="entry name" value="PdxB"/>
    <property type="match status" value="1"/>
</dbReference>
<keyword evidence="1 5" id="KW-0963">Cytoplasm</keyword>
<feature type="active site" evidence="5">
    <location>
        <position position="212"/>
    </location>
</feature>
<dbReference type="GO" id="GO:0005737">
    <property type="term" value="C:cytoplasm"/>
    <property type="evidence" value="ECO:0007669"/>
    <property type="project" value="UniProtKB-SubCell"/>
</dbReference>
<evidence type="ECO:0000259" key="6">
    <source>
        <dbReference type="Pfam" id="PF00389"/>
    </source>
</evidence>
<dbReference type="Proteomes" id="UP000035860">
    <property type="component" value="Unassembled WGS sequence"/>
</dbReference>
<evidence type="ECO:0000256" key="2">
    <source>
        <dbReference type="ARBA" id="ARBA00023002"/>
    </source>
</evidence>
<organism evidence="9 10">
    <name type="scientific">Moraxella bovoculi 237</name>
    <dbReference type="NCBI Taxonomy" id="743974"/>
    <lineage>
        <taxon>Bacteria</taxon>
        <taxon>Pseudomonadati</taxon>
        <taxon>Pseudomonadota</taxon>
        <taxon>Gammaproteobacteria</taxon>
        <taxon>Moraxellales</taxon>
        <taxon>Moraxellaceae</taxon>
        <taxon>Moraxella</taxon>
    </lineage>
</organism>
<dbReference type="InterPro" id="IPR020921">
    <property type="entry name" value="Erythronate-4-P_DHase"/>
</dbReference>
<feature type="binding site" evidence="5">
    <location>
        <position position="235"/>
    </location>
    <ligand>
        <name>NAD(+)</name>
        <dbReference type="ChEBI" id="CHEBI:57540"/>
    </ligand>
</feature>
<dbReference type="InterPro" id="IPR024531">
    <property type="entry name" value="Erythronate-4-P_DHase_dimer"/>
</dbReference>
<evidence type="ECO:0000313" key="9">
    <source>
        <dbReference type="EMBL" id="KDN25345.1"/>
    </source>
</evidence>
<evidence type="ECO:0000259" key="8">
    <source>
        <dbReference type="Pfam" id="PF11890"/>
    </source>
</evidence>
<dbReference type="InterPro" id="IPR036291">
    <property type="entry name" value="NAD(P)-bd_dom_sf"/>
</dbReference>
<dbReference type="Pfam" id="PF00389">
    <property type="entry name" value="2-Hacid_dh"/>
    <property type="match status" value="1"/>
</dbReference>
<dbReference type="Gene3D" id="3.40.50.720">
    <property type="entry name" value="NAD(P)-binding Rossmann-like Domain"/>
    <property type="match status" value="2"/>
</dbReference>
<evidence type="ECO:0000256" key="3">
    <source>
        <dbReference type="ARBA" id="ARBA00023027"/>
    </source>
</evidence>
<comment type="similarity">
    <text evidence="5">Belongs to the D-isomer specific 2-hydroxyacid dehydrogenase family. PdxB subfamily.</text>
</comment>
<dbReference type="PROSITE" id="PS00065">
    <property type="entry name" value="D_2_HYDROXYACID_DH_1"/>
    <property type="match status" value="1"/>
</dbReference>
<dbReference type="InterPro" id="IPR029752">
    <property type="entry name" value="D-isomer_DH_CS1"/>
</dbReference>
<feature type="binding site" evidence="5">
    <location>
        <position position="52"/>
    </location>
    <ligand>
        <name>substrate</name>
    </ligand>
</feature>
<dbReference type="GO" id="GO:0051287">
    <property type="term" value="F:NAD binding"/>
    <property type="evidence" value="ECO:0007669"/>
    <property type="project" value="InterPro"/>
</dbReference>
<keyword evidence="10" id="KW-1185">Reference proteome</keyword>
<dbReference type="AlphaFoldDB" id="A0A066UE23"/>
<dbReference type="PANTHER" id="PTHR43761:SF1">
    <property type="entry name" value="D-ISOMER SPECIFIC 2-HYDROXYACID DEHYDROGENASE CATALYTIC DOMAIN-CONTAINING PROTEIN-RELATED"/>
    <property type="match status" value="1"/>
</dbReference>
<feature type="binding site" evidence="5">
    <location>
        <position position="74"/>
    </location>
    <ligand>
        <name>substrate</name>
    </ligand>
</feature>
<evidence type="ECO:0000259" key="7">
    <source>
        <dbReference type="Pfam" id="PF02826"/>
    </source>
</evidence>
<feature type="active site" evidence="5">
    <location>
        <position position="240"/>
    </location>
</feature>
<reference evidence="9 10" key="1">
    <citation type="journal article" date="2014" name="Genome Announc.">
        <title>Draft Genome Sequence of Moraxella bovoculi Strain 237T (ATCC BAA-1259T) Isolated from a Calf with Infectious Bovine Keratoconjunctivitis.</title>
        <authorList>
            <person name="Calcutt M.J."/>
            <person name="Foecking M.F."/>
            <person name="Martin N.T."/>
            <person name="Mhlanga-Mutangadura T."/>
            <person name="Reilly T.J."/>
        </authorList>
    </citation>
    <scope>NUCLEOTIDE SEQUENCE [LARGE SCALE GENOMIC DNA]</scope>
    <source>
        <strain evidence="9 10">237</strain>
    </source>
</reference>
<dbReference type="CDD" id="cd12158">
    <property type="entry name" value="ErythrP_dh"/>
    <property type="match status" value="1"/>
</dbReference>
<feature type="active site" description="Proton donor" evidence="5">
    <location>
        <position position="257"/>
    </location>
</feature>
<dbReference type="InterPro" id="IPR038251">
    <property type="entry name" value="PdxB_dimer_sf"/>
</dbReference>
<evidence type="ECO:0000256" key="5">
    <source>
        <dbReference type="HAMAP-Rule" id="MF_01825"/>
    </source>
</evidence>
<dbReference type="PANTHER" id="PTHR43761">
    <property type="entry name" value="D-ISOMER SPECIFIC 2-HYDROXYACID DEHYDROGENASE FAMILY PROTEIN (AFU_ORTHOLOGUE AFUA_1G13630)"/>
    <property type="match status" value="1"/>
</dbReference>
<feature type="domain" description="D-isomer specific 2-hydroxyacid dehydrogenase NAD-binding" evidence="7">
    <location>
        <begin position="123"/>
        <end position="259"/>
    </location>
</feature>
<dbReference type="Pfam" id="PF02826">
    <property type="entry name" value="2-Hacid_dh_C"/>
    <property type="match status" value="1"/>
</dbReference>
<feature type="binding site" evidence="5">
    <location>
        <position position="152"/>
    </location>
    <ligand>
        <name>NAD(+)</name>
        <dbReference type="ChEBI" id="CHEBI:57540"/>
    </ligand>
</feature>
<dbReference type="GO" id="GO:0008615">
    <property type="term" value="P:pyridoxine biosynthetic process"/>
    <property type="evidence" value="ECO:0007669"/>
    <property type="project" value="UniProtKB-UniRule"/>
</dbReference>
<feature type="binding site" evidence="5">
    <location>
        <position position="260"/>
    </location>
    <ligand>
        <name>NAD(+)</name>
        <dbReference type="ChEBI" id="CHEBI:57540"/>
    </ligand>
</feature>
<dbReference type="RefSeq" id="WP_036364371.1">
    <property type="nucleotide sequence ID" value="NZ_AOMT01000021.1"/>
</dbReference>
<accession>A0A066UE23</accession>
<comment type="subunit">
    <text evidence="5">Homodimer.</text>
</comment>
<dbReference type="InterPro" id="IPR006139">
    <property type="entry name" value="D-isomer_2_OHA_DH_cat_dom"/>
</dbReference>
<sequence>MTHAITILADENIANIDDYLSHHDINVIKLKGRDINQAAIDTHRPHALFIRSVTPIHQGSIQDFGDVRFIGSATIGTDHVDTDYLAKRGISFTNAKGCSKHSVAQYVITSILTLRPDSAHQPITLGIIGLGNIGSTLAHYAHELNWQVLGHDPFLAASAINNSSLDDALSRSDVVSIHTPLTHTGENPTHEMLSADNLSKLKNNALLTNTARGEIINQDDLLNNIRIKNLQAVLDVFPHEPHIDQVLLDHLDIATPHIAGYTLEGKLRGTDMIYQAFCQEFGLPVIQQINPLLPDNPYKWPDFLAGVRSQPEQTLNNYYDIAKDDRDLRAVSNDGVHPADFDHLRKTYNLRREWLS</sequence>
<comment type="caution">
    <text evidence="5">Lacks conserved residue(s) required for the propagation of feature annotation.</text>
</comment>
<comment type="caution">
    <text evidence="9">The sequence shown here is derived from an EMBL/GenBank/DDBJ whole genome shotgun (WGS) entry which is preliminary data.</text>
</comment>
<dbReference type="EMBL" id="AOMT01000021">
    <property type="protein sequence ID" value="KDN25345.1"/>
    <property type="molecule type" value="Genomic_DNA"/>
</dbReference>
<gene>
    <name evidence="5" type="primary">pdxB</name>
    <name evidence="9" type="ORF">MBO_04659</name>
</gene>
<keyword evidence="3 5" id="KW-0520">NAD</keyword>
<feature type="domain" description="Erythronate-4-phosphate dehydrogenase dimerisation" evidence="8">
    <location>
        <begin position="313"/>
        <end position="354"/>
    </location>
</feature>
<proteinExistence type="inferred from homology"/>
<protein>
    <recommendedName>
        <fullName evidence="5">Erythronate-4-phosphate dehydrogenase</fullName>
        <ecNumber evidence="5">1.1.1.290</ecNumber>
    </recommendedName>
</protein>
<dbReference type="Gene3D" id="3.30.1370.170">
    <property type="match status" value="1"/>
</dbReference>
<dbReference type="SUPFAM" id="SSF52283">
    <property type="entry name" value="Formate/glycerate dehydrogenase catalytic domain-like"/>
    <property type="match status" value="1"/>
</dbReference>
<dbReference type="GO" id="GO:0046983">
    <property type="term" value="F:protein dimerization activity"/>
    <property type="evidence" value="ECO:0007669"/>
    <property type="project" value="InterPro"/>
</dbReference>
<dbReference type="InterPro" id="IPR006140">
    <property type="entry name" value="D-isomer_DH_NAD-bd"/>
</dbReference>
<keyword evidence="2 5" id="KW-0560">Oxidoreductase</keyword>
<dbReference type="Pfam" id="PF11890">
    <property type="entry name" value="DUF3410"/>
    <property type="match status" value="1"/>
</dbReference>
<evidence type="ECO:0000256" key="4">
    <source>
        <dbReference type="ARBA" id="ARBA00023096"/>
    </source>
</evidence>
<feature type="binding site" evidence="5">
    <location>
        <position position="261"/>
    </location>
    <ligand>
        <name>substrate</name>
    </ligand>
</feature>
<keyword evidence="4 5" id="KW-0664">Pyridoxine biosynthesis</keyword>
<comment type="subcellular location">
    <subcellularLocation>
        <location evidence="5">Cytoplasm</location>
    </subcellularLocation>
</comment>
<dbReference type="SUPFAM" id="SSF51735">
    <property type="entry name" value="NAD(P)-binding Rossmann-fold domains"/>
    <property type="match status" value="1"/>
</dbReference>
<dbReference type="UniPathway" id="UPA00244">
    <property type="reaction ID" value="UER00310"/>
</dbReference>
<name>A0A066UE23_9GAMM</name>
<dbReference type="EC" id="1.1.1.290" evidence="5"/>
<comment type="pathway">
    <text evidence="5">Cofactor biosynthesis; pyridoxine 5'-phosphate biosynthesis; pyridoxine 5'-phosphate from D-erythrose 4-phosphate: step 2/5.</text>
</comment>
<evidence type="ECO:0000313" key="10">
    <source>
        <dbReference type="Proteomes" id="UP000035860"/>
    </source>
</evidence>
<feature type="domain" description="D-isomer specific 2-hydroxyacid dehydrogenase catalytic" evidence="6">
    <location>
        <begin position="18"/>
        <end position="277"/>
    </location>
</feature>